<comment type="similarity">
    <text evidence="1">Belongs to the EF-1-beta/EF-1-delta family.</text>
</comment>
<keyword evidence="3" id="KW-0648">Protein biosynthesis</keyword>
<gene>
    <name evidence="7" type="ORF">M514_11507</name>
</gene>
<feature type="region of interest" description="Disordered" evidence="4">
    <location>
        <begin position="245"/>
        <end position="294"/>
    </location>
</feature>
<dbReference type="SMART" id="SM01182">
    <property type="entry name" value="EF-1_beta_acid"/>
    <property type="match status" value="1"/>
</dbReference>
<dbReference type="SUPFAM" id="SSF47616">
    <property type="entry name" value="GST C-terminal domain-like"/>
    <property type="match status" value="1"/>
</dbReference>
<dbReference type="InterPro" id="IPR014038">
    <property type="entry name" value="EF1B_bsu/dsu_GNE"/>
</dbReference>
<dbReference type="PROSITE" id="PS00824">
    <property type="entry name" value="EF1BD_1"/>
    <property type="match status" value="1"/>
</dbReference>
<evidence type="ECO:0000256" key="1">
    <source>
        <dbReference type="ARBA" id="ARBA00007411"/>
    </source>
</evidence>
<evidence type="ECO:0000256" key="3">
    <source>
        <dbReference type="ARBA" id="ARBA00022917"/>
    </source>
</evidence>
<dbReference type="GO" id="GO:0005853">
    <property type="term" value="C:eukaryotic translation elongation factor 1 complex"/>
    <property type="evidence" value="ECO:0007669"/>
    <property type="project" value="InterPro"/>
</dbReference>
<dbReference type="AlphaFoldDB" id="A0A085NS56"/>
<dbReference type="InterPro" id="IPR036282">
    <property type="entry name" value="Glutathione-S-Trfase_C_sf"/>
</dbReference>
<name>A0A085NS56_9BILA</name>
<sequence length="383" mass="43602">DTIRWTIHHISSSDLSIQYRLPAHYVSSFLSCGELNAMVQLKDLKTAAGLSEVNKTLESQSYINGYCPTSVDADFFHQISTPSDAYPHLQRWYRHMESFTEEEKATWEKCTIGERIDAKAAPDDEDIDLFGDSSEEEMDEEKERIKQQRLKAYEMKKANKPAEVAKSNIILDIKPWDDETDLAEMERQIRAISTDGLLWGASKVIPVAYGIKKVQISCVVEDDKVGTDFLEDRITAIEDLKQKKRIPRKNENSVQTESRKQASKHDGSSKQQVKKVDQKKASKHDRRSKQHAKKVEQKYKLVLDVKPADDKTNMTELESIVRQMGLPGLKWGESKVLPVAYTIKKLRIACIVPDKLSVSLLEEMITNEEDVVQSVDVVSFVAI</sequence>
<evidence type="ECO:0000313" key="7">
    <source>
        <dbReference type="EMBL" id="KFD72302.1"/>
    </source>
</evidence>
<protein>
    <recommendedName>
        <fullName evidence="8">Elongation factor 1-beta</fullName>
    </recommendedName>
</protein>
<accession>A0A085NS56</accession>
<dbReference type="Gene3D" id="3.30.70.60">
    <property type="match status" value="2"/>
</dbReference>
<dbReference type="SMART" id="SM00888">
    <property type="entry name" value="EF1_GNE"/>
    <property type="match status" value="2"/>
</dbReference>
<dbReference type="Pfam" id="PF00736">
    <property type="entry name" value="EF1_GNE"/>
    <property type="match status" value="2"/>
</dbReference>
<dbReference type="GO" id="GO:0003746">
    <property type="term" value="F:translation elongation factor activity"/>
    <property type="evidence" value="ECO:0007669"/>
    <property type="project" value="UniProtKB-KW"/>
</dbReference>
<dbReference type="InterPro" id="IPR001326">
    <property type="entry name" value="Transl_elong_EF1B_B/D_CS"/>
</dbReference>
<evidence type="ECO:0008006" key="8">
    <source>
        <dbReference type="Google" id="ProtNLM"/>
    </source>
</evidence>
<evidence type="ECO:0000259" key="5">
    <source>
        <dbReference type="SMART" id="SM00888"/>
    </source>
</evidence>
<dbReference type="FunFam" id="3.30.70.60:FF:000001">
    <property type="entry name" value="Elongation factor 1-beta 1 like"/>
    <property type="match status" value="2"/>
</dbReference>
<dbReference type="PANTHER" id="PTHR11595:SF21">
    <property type="entry name" value="ELONGATION FACTOR 1-BETA"/>
    <property type="match status" value="1"/>
</dbReference>
<dbReference type="EMBL" id="KL367478">
    <property type="protein sequence ID" value="KFD72302.1"/>
    <property type="molecule type" value="Genomic_DNA"/>
</dbReference>
<dbReference type="GO" id="GO:0005085">
    <property type="term" value="F:guanyl-nucleotide exchange factor activity"/>
    <property type="evidence" value="ECO:0007669"/>
    <property type="project" value="TreeGrafter"/>
</dbReference>
<reference evidence="7" key="1">
    <citation type="journal article" date="2014" name="Nat. Genet.">
        <title>Genome and transcriptome of the porcine whipworm Trichuris suis.</title>
        <authorList>
            <person name="Jex A.R."/>
            <person name="Nejsum P."/>
            <person name="Schwarz E.M."/>
            <person name="Hu L."/>
            <person name="Young N.D."/>
            <person name="Hall R.S."/>
            <person name="Korhonen P.K."/>
            <person name="Liao S."/>
            <person name="Thamsborg S."/>
            <person name="Xia J."/>
            <person name="Xu P."/>
            <person name="Wang S."/>
            <person name="Scheerlinck J.P."/>
            <person name="Hofmann A."/>
            <person name="Sternberg P.W."/>
            <person name="Wang J."/>
            <person name="Gasser R.B."/>
        </authorList>
    </citation>
    <scope>NUCLEOTIDE SEQUENCE [LARGE SCALE GENOMIC DNA]</scope>
    <source>
        <strain evidence="7">DCEP-RM93F</strain>
    </source>
</reference>
<organism evidence="7">
    <name type="scientific">Trichuris suis</name>
    <name type="common">pig whipworm</name>
    <dbReference type="NCBI Taxonomy" id="68888"/>
    <lineage>
        <taxon>Eukaryota</taxon>
        <taxon>Metazoa</taxon>
        <taxon>Ecdysozoa</taxon>
        <taxon>Nematoda</taxon>
        <taxon>Enoplea</taxon>
        <taxon>Dorylaimia</taxon>
        <taxon>Trichinellida</taxon>
        <taxon>Trichuridae</taxon>
        <taxon>Trichuris</taxon>
    </lineage>
</organism>
<feature type="compositionally biased region" description="Basic and acidic residues" evidence="4">
    <location>
        <begin position="257"/>
        <end position="280"/>
    </location>
</feature>
<dbReference type="SUPFAM" id="SSF54984">
    <property type="entry name" value="eEF-1beta-like"/>
    <property type="match status" value="2"/>
</dbReference>
<dbReference type="PANTHER" id="PTHR11595">
    <property type="entry name" value="EF-HAND AND COILED-COIL DOMAIN-CONTAINING FAMILY MEMBER"/>
    <property type="match status" value="1"/>
</dbReference>
<feature type="compositionally biased region" description="Basic residues" evidence="4">
    <location>
        <begin position="281"/>
        <end position="292"/>
    </location>
</feature>
<keyword evidence="2" id="KW-0251">Elongation factor</keyword>
<evidence type="ECO:0000259" key="6">
    <source>
        <dbReference type="SMART" id="SM01182"/>
    </source>
</evidence>
<feature type="non-terminal residue" evidence="7">
    <location>
        <position position="1"/>
    </location>
</feature>
<evidence type="ECO:0000256" key="2">
    <source>
        <dbReference type="ARBA" id="ARBA00022768"/>
    </source>
</evidence>
<dbReference type="CDD" id="cd00292">
    <property type="entry name" value="EF1B"/>
    <property type="match status" value="2"/>
</dbReference>
<dbReference type="InterPro" id="IPR049720">
    <property type="entry name" value="EF1B_bsu/dsu"/>
</dbReference>
<dbReference type="InterPro" id="IPR014717">
    <property type="entry name" value="Transl_elong_EF1B/ribsomal_bS6"/>
</dbReference>
<feature type="domain" description="Translation elongation factor EF1B beta/delta subunit guanine nucleotide exchange" evidence="5">
    <location>
        <begin position="298"/>
        <end position="383"/>
    </location>
</feature>
<dbReference type="Pfam" id="PF10587">
    <property type="entry name" value="EF-1_beta_acid"/>
    <property type="match status" value="1"/>
</dbReference>
<dbReference type="InterPro" id="IPR036219">
    <property type="entry name" value="eEF-1beta-like_sf"/>
</dbReference>
<dbReference type="Proteomes" id="UP000030758">
    <property type="component" value="Unassembled WGS sequence"/>
</dbReference>
<evidence type="ECO:0000256" key="4">
    <source>
        <dbReference type="SAM" id="MobiDB-lite"/>
    </source>
</evidence>
<proteinExistence type="inferred from homology"/>
<feature type="domain" description="Elongation factor 1 beta central acidic region eukaryote" evidence="6">
    <location>
        <begin position="129"/>
        <end position="157"/>
    </location>
</feature>
<dbReference type="GO" id="GO:0005829">
    <property type="term" value="C:cytosol"/>
    <property type="evidence" value="ECO:0007669"/>
    <property type="project" value="TreeGrafter"/>
</dbReference>
<dbReference type="InterPro" id="IPR018940">
    <property type="entry name" value="EF-1_beta_acid_region_euk"/>
</dbReference>
<feature type="domain" description="Translation elongation factor EF1B beta/delta subunit guanine nucleotide exchange" evidence="5">
    <location>
        <begin position="166"/>
        <end position="284"/>
    </location>
</feature>